<keyword evidence="20" id="KW-1185">Reference proteome</keyword>
<dbReference type="InterPro" id="IPR046458">
    <property type="entry name" value="PMI_typeI_hel"/>
</dbReference>
<comment type="similarity">
    <text evidence="5 13">Belongs to the mannose-6-phosphate isomerase type 1 family.</text>
</comment>
<dbReference type="InterPro" id="IPR016305">
    <property type="entry name" value="Mannose-6-P_Isomerase"/>
</dbReference>
<dbReference type="FunFam" id="2.60.120.10:FF:000030">
    <property type="entry name" value="Mannose-6-phosphate isomerase ManA"/>
    <property type="match status" value="1"/>
</dbReference>
<comment type="catalytic activity">
    <reaction evidence="1 12">
        <text>D-mannose 6-phosphate = D-fructose 6-phosphate</text>
        <dbReference type="Rhea" id="RHEA:12356"/>
        <dbReference type="ChEBI" id="CHEBI:58735"/>
        <dbReference type="ChEBI" id="CHEBI:61527"/>
        <dbReference type="EC" id="5.3.1.8"/>
    </reaction>
</comment>
<evidence type="ECO:0000256" key="13">
    <source>
        <dbReference type="RuleBase" id="RU004189"/>
    </source>
</evidence>
<dbReference type="STRING" id="1165861.A0A0L0VMQ9"/>
<evidence type="ECO:0000256" key="11">
    <source>
        <dbReference type="ARBA" id="ARBA00023235"/>
    </source>
</evidence>
<feature type="domain" description="Phosphomannose isomerase type I C-terminal" evidence="16">
    <location>
        <begin position="443"/>
        <end position="489"/>
    </location>
</feature>
<dbReference type="Gene3D" id="1.10.441.10">
    <property type="entry name" value="Phosphomannose Isomerase, domain 2"/>
    <property type="match status" value="1"/>
</dbReference>
<evidence type="ECO:0000259" key="18">
    <source>
        <dbReference type="Pfam" id="PF20512"/>
    </source>
</evidence>
<name>A0A0L0VMQ9_9BASI</name>
<dbReference type="InterPro" id="IPR014710">
    <property type="entry name" value="RmlC-like_jellyroll"/>
</dbReference>
<dbReference type="InterPro" id="IPR046457">
    <property type="entry name" value="PMI_typeI_cat"/>
</dbReference>
<keyword evidence="11 12" id="KW-0413">Isomerase</keyword>
<dbReference type="PROSITE" id="PS00965">
    <property type="entry name" value="PMI_I_1"/>
    <property type="match status" value="1"/>
</dbReference>
<protein>
    <recommendedName>
        <fullName evidence="7 12">Mannose-6-phosphate isomerase</fullName>
        <ecNumber evidence="6 12">5.3.1.8</ecNumber>
    </recommendedName>
</protein>
<dbReference type="PRINTS" id="PR00714">
    <property type="entry name" value="MAN6PISMRASE"/>
</dbReference>
<organism evidence="19 20">
    <name type="scientific">Puccinia striiformis f. sp. tritici PST-78</name>
    <dbReference type="NCBI Taxonomy" id="1165861"/>
    <lineage>
        <taxon>Eukaryota</taxon>
        <taxon>Fungi</taxon>
        <taxon>Dikarya</taxon>
        <taxon>Basidiomycota</taxon>
        <taxon>Pucciniomycotina</taxon>
        <taxon>Pucciniomycetes</taxon>
        <taxon>Pucciniales</taxon>
        <taxon>Pucciniaceae</taxon>
        <taxon>Puccinia</taxon>
    </lineage>
</organism>
<evidence type="ECO:0000256" key="10">
    <source>
        <dbReference type="ARBA" id="ARBA00022833"/>
    </source>
</evidence>
<dbReference type="InterPro" id="IPR001250">
    <property type="entry name" value="Man6P_Isoase-1"/>
</dbReference>
<feature type="domain" description="Phosphomannose isomerase type I helical insertion" evidence="18">
    <location>
        <begin position="285"/>
        <end position="363"/>
    </location>
</feature>
<dbReference type="GO" id="GO:0005829">
    <property type="term" value="C:cytosol"/>
    <property type="evidence" value="ECO:0007669"/>
    <property type="project" value="TreeGrafter"/>
</dbReference>
<evidence type="ECO:0000259" key="17">
    <source>
        <dbReference type="Pfam" id="PF20511"/>
    </source>
</evidence>
<evidence type="ECO:0000313" key="19">
    <source>
        <dbReference type="EMBL" id="KNF00482.1"/>
    </source>
</evidence>
<reference evidence="20" key="1">
    <citation type="submission" date="2014-03" db="EMBL/GenBank/DDBJ databases">
        <title>The Genome Sequence of Puccinia striiformis f. sp. tritici PST-78.</title>
        <authorList>
            <consortium name="The Broad Institute Genome Sequencing Platform"/>
            <person name="Cuomo C."/>
            <person name="Hulbert S."/>
            <person name="Chen X."/>
            <person name="Walker B."/>
            <person name="Young S.K."/>
            <person name="Zeng Q."/>
            <person name="Gargeya S."/>
            <person name="Fitzgerald M."/>
            <person name="Haas B."/>
            <person name="Abouelleil A."/>
            <person name="Alvarado L."/>
            <person name="Arachchi H.M."/>
            <person name="Berlin A.M."/>
            <person name="Chapman S.B."/>
            <person name="Goldberg J."/>
            <person name="Griggs A."/>
            <person name="Gujja S."/>
            <person name="Hansen M."/>
            <person name="Howarth C."/>
            <person name="Imamovic A."/>
            <person name="Larimer J."/>
            <person name="McCowan C."/>
            <person name="Montmayeur A."/>
            <person name="Murphy C."/>
            <person name="Neiman D."/>
            <person name="Pearson M."/>
            <person name="Priest M."/>
            <person name="Roberts A."/>
            <person name="Saif S."/>
            <person name="Shea T."/>
            <person name="Sisk P."/>
            <person name="Sykes S."/>
            <person name="Wortman J."/>
            <person name="Nusbaum C."/>
            <person name="Birren B."/>
        </authorList>
    </citation>
    <scope>NUCLEOTIDE SEQUENCE [LARGE SCALE GENOMIC DNA]</scope>
    <source>
        <strain evidence="20">race PST-78</strain>
    </source>
</reference>
<dbReference type="GO" id="GO:0005975">
    <property type="term" value="P:carbohydrate metabolic process"/>
    <property type="evidence" value="ECO:0007669"/>
    <property type="project" value="InterPro"/>
</dbReference>
<keyword evidence="9" id="KW-0479">Metal-binding</keyword>
<comment type="cofactor">
    <cofactor evidence="12">
        <name>Zn(2+)</name>
        <dbReference type="ChEBI" id="CHEBI:29105"/>
    </cofactor>
    <text evidence="12">Binds 1 zinc ion per subunit.</text>
</comment>
<comment type="pathway">
    <text evidence="4 14">Nucleotide-sugar biosynthesis; GDP-alpha-D-mannose biosynthesis; alpha-D-mannose 1-phosphate from D-fructose 6-phosphate: step 1/2.</text>
</comment>
<comment type="caution">
    <text evidence="19">The sequence shown here is derived from an EMBL/GenBank/DDBJ whole genome shotgun (WGS) entry which is preliminary data.</text>
</comment>
<evidence type="ECO:0000256" key="8">
    <source>
        <dbReference type="ARBA" id="ARBA00022490"/>
    </source>
</evidence>
<evidence type="ECO:0000256" key="9">
    <source>
        <dbReference type="ARBA" id="ARBA00022723"/>
    </source>
</evidence>
<dbReference type="EMBL" id="AJIL01000036">
    <property type="protein sequence ID" value="KNF00482.1"/>
    <property type="molecule type" value="Genomic_DNA"/>
</dbReference>
<evidence type="ECO:0000256" key="6">
    <source>
        <dbReference type="ARBA" id="ARBA00011956"/>
    </source>
</evidence>
<dbReference type="Proteomes" id="UP000054564">
    <property type="component" value="Unassembled WGS sequence"/>
</dbReference>
<keyword evidence="8" id="KW-0963">Cytoplasm</keyword>
<dbReference type="FunFam" id="1.10.441.10:FF:000001">
    <property type="entry name" value="Mannose-6-phosphate isomerase"/>
    <property type="match status" value="1"/>
</dbReference>
<dbReference type="GO" id="GO:0008270">
    <property type="term" value="F:zinc ion binding"/>
    <property type="evidence" value="ECO:0007669"/>
    <property type="project" value="InterPro"/>
</dbReference>
<dbReference type="FunFam" id="2.60.120.10:FF:000044">
    <property type="entry name" value="Mannose-6-phosphate isomerase"/>
    <property type="match status" value="1"/>
</dbReference>
<evidence type="ECO:0000256" key="14">
    <source>
        <dbReference type="RuleBase" id="RU004248"/>
    </source>
</evidence>
<dbReference type="OrthoDB" id="6605218at2759"/>
<keyword evidence="10 12" id="KW-0862">Zinc</keyword>
<proteinExistence type="inferred from homology"/>
<dbReference type="PROSITE" id="PS00966">
    <property type="entry name" value="PMI_I_2"/>
    <property type="match status" value="1"/>
</dbReference>
<dbReference type="Pfam" id="PF20511">
    <property type="entry name" value="PMI_typeI_cat"/>
    <property type="match status" value="1"/>
</dbReference>
<dbReference type="InterPro" id="IPR011051">
    <property type="entry name" value="RmlC_Cupin_sf"/>
</dbReference>
<evidence type="ECO:0000256" key="12">
    <source>
        <dbReference type="RuleBase" id="RU000611"/>
    </source>
</evidence>
<dbReference type="Pfam" id="PF20512">
    <property type="entry name" value="PMI_typeI_hel"/>
    <property type="match status" value="1"/>
</dbReference>
<sequence length="530" mass="58542">MITDWSRDRPTMAVIRGFLRSATSRQAIDWHDRIALKFLVMLLCCAYLTISSMAPRDSKSFGTAIRLQSRESEMGVPFIDAQAQDTRTSFDQISSRASPIVELIPQVQSYDWGKLGKDGSKVAEYSKHLPDFQYDENKPYAELWMGTHTSLPSKLMDGKLLSDHLSSDPGQLMGKQISDQYGSQLPFLFKVLAIGKALSIQAHPDRQLAIKLHMERPNVYKDDNHKPEMAIAITRFSGFCGFRPLNQISKYLEDVPEFAAVIGKETTSRFLEIITSDSSQPSVASSTSTDQASVKKHQAVLKELFGKLMNASTESVTEQVQKLIKRIESGGGRDKPFGSDEELLLRLNDQFPDDVGIFCAFVLNVVQLEPGQAAFLQADEPHAYLTGDIVECMASSDNVVRAGLTPKLRDVPTLTEMLTYSYGPSASQLMKPTLFKSCQHTKLYDPPIEEFSVLLTKLSPGEQDQHPPINGPSILIVTQGSGTISTDGQEIAPKHEGQVYFIAAGTPVQISAKESTFVSYRAFVEGAGQT</sequence>
<dbReference type="NCBIfam" id="TIGR00218">
    <property type="entry name" value="manA"/>
    <property type="match status" value="1"/>
</dbReference>
<dbReference type="CDD" id="cd07011">
    <property type="entry name" value="cupin_PMI_type_I_N"/>
    <property type="match status" value="1"/>
</dbReference>
<dbReference type="InterPro" id="IPR046456">
    <property type="entry name" value="PMI_typeI_C"/>
</dbReference>
<evidence type="ECO:0000259" key="16">
    <source>
        <dbReference type="Pfam" id="PF01238"/>
    </source>
</evidence>
<dbReference type="Gene3D" id="2.60.120.10">
    <property type="entry name" value="Jelly Rolls"/>
    <property type="match status" value="2"/>
</dbReference>
<evidence type="ECO:0000256" key="15">
    <source>
        <dbReference type="SAM" id="Phobius"/>
    </source>
</evidence>
<feature type="transmembrane region" description="Helical" evidence="15">
    <location>
        <begin position="34"/>
        <end position="54"/>
    </location>
</feature>
<evidence type="ECO:0000313" key="20">
    <source>
        <dbReference type="Proteomes" id="UP000054564"/>
    </source>
</evidence>
<keyword evidence="15" id="KW-0472">Membrane</keyword>
<keyword evidence="15" id="KW-1133">Transmembrane helix</keyword>
<comment type="function">
    <text evidence="2">Involved in the synthesis of the GDP-mannose and dolichol-phosphate-mannose required for a number of critical mannosyl transfer reactions.</text>
</comment>
<feature type="domain" description="Phosphomannose isomerase type I catalytic" evidence="17">
    <location>
        <begin position="101"/>
        <end position="245"/>
    </location>
</feature>
<dbReference type="EC" id="5.3.1.8" evidence="6 12"/>
<evidence type="ECO:0000256" key="4">
    <source>
        <dbReference type="ARBA" id="ARBA00004666"/>
    </source>
</evidence>
<dbReference type="PANTHER" id="PTHR10309">
    <property type="entry name" value="MANNOSE-6-PHOSPHATE ISOMERASE"/>
    <property type="match status" value="1"/>
</dbReference>
<dbReference type="InterPro" id="IPR018050">
    <property type="entry name" value="Pmannose_isomerase-type1_CS"/>
</dbReference>
<dbReference type="AlphaFoldDB" id="A0A0L0VMQ9"/>
<evidence type="ECO:0000256" key="2">
    <source>
        <dbReference type="ARBA" id="ARBA00002564"/>
    </source>
</evidence>
<dbReference type="PANTHER" id="PTHR10309:SF0">
    <property type="entry name" value="MANNOSE-6-PHOSPHATE ISOMERASE"/>
    <property type="match status" value="1"/>
</dbReference>
<evidence type="ECO:0000256" key="3">
    <source>
        <dbReference type="ARBA" id="ARBA00004496"/>
    </source>
</evidence>
<evidence type="ECO:0000256" key="5">
    <source>
        <dbReference type="ARBA" id="ARBA00010772"/>
    </source>
</evidence>
<evidence type="ECO:0000256" key="7">
    <source>
        <dbReference type="ARBA" id="ARBA00018236"/>
    </source>
</evidence>
<comment type="subcellular location">
    <subcellularLocation>
        <location evidence="3">Cytoplasm</location>
    </subcellularLocation>
</comment>
<dbReference type="UniPathway" id="UPA00126">
    <property type="reaction ID" value="UER00423"/>
</dbReference>
<dbReference type="GO" id="GO:0004476">
    <property type="term" value="F:mannose-6-phosphate isomerase activity"/>
    <property type="evidence" value="ECO:0007669"/>
    <property type="project" value="UniProtKB-EC"/>
</dbReference>
<accession>A0A0L0VMQ9</accession>
<gene>
    <name evidence="19" type="ORF">PSTG_06173</name>
</gene>
<keyword evidence="15" id="KW-0812">Transmembrane</keyword>
<dbReference type="SUPFAM" id="SSF51182">
    <property type="entry name" value="RmlC-like cupins"/>
    <property type="match status" value="1"/>
</dbReference>
<evidence type="ECO:0000256" key="1">
    <source>
        <dbReference type="ARBA" id="ARBA00000757"/>
    </source>
</evidence>
<dbReference type="Pfam" id="PF01238">
    <property type="entry name" value="PMI_typeI_C"/>
    <property type="match status" value="1"/>
</dbReference>
<dbReference type="GO" id="GO:0009298">
    <property type="term" value="P:GDP-mannose biosynthetic process"/>
    <property type="evidence" value="ECO:0007669"/>
    <property type="project" value="UniProtKB-UniPathway"/>
</dbReference>